<dbReference type="Gene3D" id="3.40.50.140">
    <property type="match status" value="1"/>
</dbReference>
<keyword evidence="6" id="KW-0067">ATP-binding</keyword>
<dbReference type="InterPro" id="IPR023406">
    <property type="entry name" value="Topo_IA_AS"/>
</dbReference>
<dbReference type="AlphaFoldDB" id="A0A2G6PES5"/>
<dbReference type="NCBIfam" id="TIGR01056">
    <property type="entry name" value="topB"/>
    <property type="match status" value="1"/>
</dbReference>
<dbReference type="GO" id="GO:0006265">
    <property type="term" value="P:DNA topological change"/>
    <property type="evidence" value="ECO:0007669"/>
    <property type="project" value="InterPro"/>
</dbReference>
<dbReference type="SMART" id="SM00493">
    <property type="entry name" value="TOPRIM"/>
    <property type="match status" value="1"/>
</dbReference>
<accession>A0A2G6PES5</accession>
<dbReference type="PROSITE" id="PS52039">
    <property type="entry name" value="TOPO_IA_2"/>
    <property type="match status" value="1"/>
</dbReference>
<evidence type="ECO:0000259" key="19">
    <source>
        <dbReference type="PROSITE" id="PS52039"/>
    </source>
</evidence>
<dbReference type="Pfam" id="PF16124">
    <property type="entry name" value="RecQ_Zn_bind"/>
    <property type="match status" value="1"/>
</dbReference>
<dbReference type="InterPro" id="IPR013826">
    <property type="entry name" value="Topo_IA_cen_sub3"/>
</dbReference>
<dbReference type="GO" id="GO:0009378">
    <property type="term" value="F:four-way junction helicase activity"/>
    <property type="evidence" value="ECO:0007669"/>
    <property type="project" value="TreeGrafter"/>
</dbReference>
<dbReference type="PRINTS" id="PR00417">
    <property type="entry name" value="PRTPISMRASEI"/>
</dbReference>
<evidence type="ECO:0000259" key="18">
    <source>
        <dbReference type="PROSITE" id="PS51194"/>
    </source>
</evidence>
<dbReference type="SMART" id="SM00487">
    <property type="entry name" value="DEXDc"/>
    <property type="match status" value="1"/>
</dbReference>
<dbReference type="GO" id="GO:0003917">
    <property type="term" value="F:DNA topoisomerase type I (single strand cut, ATP-independent) activity"/>
    <property type="evidence" value="ECO:0007669"/>
    <property type="project" value="InterPro"/>
</dbReference>
<feature type="domain" description="Helicase ATP-binding" evidence="17">
    <location>
        <begin position="693"/>
        <end position="861"/>
    </location>
</feature>
<keyword evidence="2" id="KW-0479">Metal-binding</keyword>
<evidence type="ECO:0000256" key="15">
    <source>
        <dbReference type="SAM" id="MobiDB-lite"/>
    </source>
</evidence>
<comment type="caution">
    <text evidence="20">The sequence shown here is derived from an EMBL/GenBank/DDBJ whole genome shotgun (WGS) entry which is preliminary data.</text>
</comment>
<dbReference type="EMBL" id="PDTV01000007">
    <property type="protein sequence ID" value="PIE83066.1"/>
    <property type="molecule type" value="Genomic_DNA"/>
</dbReference>
<gene>
    <name evidence="20" type="ORF">CSA09_03060</name>
</gene>
<evidence type="ECO:0000256" key="12">
    <source>
        <dbReference type="ARBA" id="ARBA00034808"/>
    </source>
</evidence>
<evidence type="ECO:0000256" key="11">
    <source>
        <dbReference type="ARBA" id="ARBA00034617"/>
    </source>
</evidence>
<dbReference type="CDD" id="cd00186">
    <property type="entry name" value="TOP1Ac"/>
    <property type="match status" value="1"/>
</dbReference>
<evidence type="ECO:0000256" key="13">
    <source>
        <dbReference type="ARBA" id="ARBA00044535"/>
    </source>
</evidence>
<dbReference type="InterPro" id="IPR013824">
    <property type="entry name" value="Topo_IA_cen_sub1"/>
</dbReference>
<dbReference type="Gene3D" id="2.70.20.10">
    <property type="entry name" value="Topoisomerase I, domain 3"/>
    <property type="match status" value="1"/>
</dbReference>
<feature type="domain" description="Helicase C-terminal" evidence="18">
    <location>
        <begin position="887"/>
        <end position="1037"/>
    </location>
</feature>
<dbReference type="InterPro" id="IPR014001">
    <property type="entry name" value="Helicase_ATP-bd"/>
</dbReference>
<dbReference type="GO" id="GO:0006310">
    <property type="term" value="P:DNA recombination"/>
    <property type="evidence" value="ECO:0007669"/>
    <property type="project" value="InterPro"/>
</dbReference>
<dbReference type="SUPFAM" id="SSF56712">
    <property type="entry name" value="Prokaryotic type I DNA topoisomerase"/>
    <property type="match status" value="1"/>
</dbReference>
<dbReference type="InterPro" id="IPR004589">
    <property type="entry name" value="DNA_helicase_ATP-dep_RecQ"/>
</dbReference>
<dbReference type="PANTHER" id="PTHR13710:SF105">
    <property type="entry name" value="ATP-DEPENDENT DNA HELICASE Q1"/>
    <property type="match status" value="1"/>
</dbReference>
<dbReference type="InterPro" id="IPR005738">
    <property type="entry name" value="TopoIII"/>
</dbReference>
<evidence type="ECO:0000256" key="5">
    <source>
        <dbReference type="ARBA" id="ARBA00022806"/>
    </source>
</evidence>
<evidence type="ECO:0000256" key="3">
    <source>
        <dbReference type="ARBA" id="ARBA00022741"/>
    </source>
</evidence>
<dbReference type="GO" id="GO:0046872">
    <property type="term" value="F:metal ion binding"/>
    <property type="evidence" value="ECO:0007669"/>
    <property type="project" value="UniProtKB-KW"/>
</dbReference>
<feature type="region of interest" description="Disordered" evidence="15">
    <location>
        <begin position="461"/>
        <end position="509"/>
    </location>
</feature>
<dbReference type="GO" id="GO:0005694">
    <property type="term" value="C:chromosome"/>
    <property type="evidence" value="ECO:0007669"/>
    <property type="project" value="TreeGrafter"/>
</dbReference>
<dbReference type="EC" id="5.6.2.4" evidence="12"/>
<proteinExistence type="inferred from homology"/>
<dbReference type="Gene3D" id="1.10.290.10">
    <property type="entry name" value="Topoisomerase I, domain 4"/>
    <property type="match status" value="1"/>
</dbReference>
<keyword evidence="7" id="KW-0460">Magnesium</keyword>
<dbReference type="PROSITE" id="PS50880">
    <property type="entry name" value="TOPRIM"/>
    <property type="match status" value="1"/>
</dbReference>
<dbReference type="NCBIfam" id="NF005829">
    <property type="entry name" value="PRK07726.1"/>
    <property type="match status" value="1"/>
</dbReference>
<keyword evidence="9" id="KW-0238">DNA-binding</keyword>
<keyword evidence="4" id="KW-0378">Hydrolase</keyword>
<keyword evidence="8" id="KW-0799">Topoisomerase</keyword>
<dbReference type="SMART" id="SM00437">
    <property type="entry name" value="TOP1Ac"/>
    <property type="match status" value="1"/>
</dbReference>
<evidence type="ECO:0000256" key="2">
    <source>
        <dbReference type="ARBA" id="ARBA00022723"/>
    </source>
</evidence>
<reference evidence="20 21" key="1">
    <citation type="submission" date="2017-10" db="EMBL/GenBank/DDBJ databases">
        <title>Novel microbial diversity and functional potential in the marine mammal oral microbiome.</title>
        <authorList>
            <person name="Dudek N.K."/>
            <person name="Sun C.L."/>
            <person name="Burstein D."/>
            <person name="Kantor R.S."/>
            <person name="Aliaga Goltsman D.S."/>
            <person name="Bik E.M."/>
            <person name="Thomas B.C."/>
            <person name="Banfield J.F."/>
            <person name="Relman D.A."/>
        </authorList>
    </citation>
    <scope>NUCLEOTIDE SEQUENCE [LARGE SCALE GENOMIC DNA]</scope>
    <source>
        <strain evidence="20">DOLJORAL78_50_517</strain>
    </source>
</reference>
<evidence type="ECO:0000256" key="9">
    <source>
        <dbReference type="ARBA" id="ARBA00023125"/>
    </source>
</evidence>
<evidence type="ECO:0000259" key="17">
    <source>
        <dbReference type="PROSITE" id="PS51192"/>
    </source>
</evidence>
<dbReference type="PROSITE" id="PS51192">
    <property type="entry name" value="HELICASE_ATP_BIND_1"/>
    <property type="match status" value="1"/>
</dbReference>
<dbReference type="PROSITE" id="PS00396">
    <property type="entry name" value="TOPO_IA_1"/>
    <property type="match status" value="1"/>
</dbReference>
<dbReference type="Pfam" id="PF00271">
    <property type="entry name" value="Helicase_C"/>
    <property type="match status" value="1"/>
</dbReference>
<dbReference type="InterPro" id="IPR013825">
    <property type="entry name" value="Topo_IA_cen_sub2"/>
</dbReference>
<dbReference type="InterPro" id="IPR006171">
    <property type="entry name" value="TOPRIM_dom"/>
</dbReference>
<dbReference type="GO" id="GO:0016787">
    <property type="term" value="F:hydrolase activity"/>
    <property type="evidence" value="ECO:0007669"/>
    <property type="project" value="UniProtKB-KW"/>
</dbReference>
<keyword evidence="5" id="KW-0347">Helicase</keyword>
<comment type="catalytic activity">
    <reaction evidence="11">
        <text>Couples ATP hydrolysis with the unwinding of duplex DNA by translocating in the 3'-5' direction.</text>
        <dbReference type="EC" id="5.6.2.4"/>
    </reaction>
</comment>
<dbReference type="Pfam" id="PF01751">
    <property type="entry name" value="Toprim"/>
    <property type="match status" value="1"/>
</dbReference>
<dbReference type="Proteomes" id="UP000229278">
    <property type="component" value="Unassembled WGS sequence"/>
</dbReference>
<evidence type="ECO:0000256" key="10">
    <source>
        <dbReference type="ARBA" id="ARBA00023235"/>
    </source>
</evidence>
<evidence type="ECO:0000256" key="14">
    <source>
        <dbReference type="ARBA" id="ARBA00044550"/>
    </source>
</evidence>
<evidence type="ECO:0000256" key="6">
    <source>
        <dbReference type="ARBA" id="ARBA00022840"/>
    </source>
</evidence>
<dbReference type="GO" id="GO:0006281">
    <property type="term" value="P:DNA repair"/>
    <property type="evidence" value="ECO:0007669"/>
    <property type="project" value="TreeGrafter"/>
</dbReference>
<dbReference type="Pfam" id="PF00270">
    <property type="entry name" value="DEAD"/>
    <property type="match status" value="1"/>
</dbReference>
<comment type="similarity">
    <text evidence="1">Belongs to the helicase family. RecQ subfamily.</text>
</comment>
<dbReference type="CDD" id="cd17920">
    <property type="entry name" value="DEXHc_RecQ"/>
    <property type="match status" value="1"/>
</dbReference>
<dbReference type="PANTHER" id="PTHR13710">
    <property type="entry name" value="DNA HELICASE RECQ FAMILY MEMBER"/>
    <property type="match status" value="1"/>
</dbReference>
<evidence type="ECO:0000313" key="20">
    <source>
        <dbReference type="EMBL" id="PIE83066.1"/>
    </source>
</evidence>
<dbReference type="InterPro" id="IPR001650">
    <property type="entry name" value="Helicase_C-like"/>
</dbReference>
<dbReference type="InterPro" id="IPR003601">
    <property type="entry name" value="Topo_IA_2"/>
</dbReference>
<organism evidence="20 21">
    <name type="scientific">Candidatus Contendibacter odensensis</name>
    <dbReference type="NCBI Taxonomy" id="1400860"/>
    <lineage>
        <taxon>Bacteria</taxon>
        <taxon>Pseudomonadati</taxon>
        <taxon>Pseudomonadota</taxon>
        <taxon>Gammaproteobacteria</taxon>
        <taxon>Candidatus Competibacteraceae</taxon>
        <taxon>Candidatus Contendibacter</taxon>
    </lineage>
</organism>
<dbReference type="GO" id="GO:0005737">
    <property type="term" value="C:cytoplasm"/>
    <property type="evidence" value="ECO:0007669"/>
    <property type="project" value="TreeGrafter"/>
</dbReference>
<feature type="domain" description="Toprim" evidence="16">
    <location>
        <begin position="2"/>
        <end position="135"/>
    </location>
</feature>
<dbReference type="InterPro" id="IPR027417">
    <property type="entry name" value="P-loop_NTPase"/>
</dbReference>
<dbReference type="GO" id="GO:0005524">
    <property type="term" value="F:ATP binding"/>
    <property type="evidence" value="ECO:0007669"/>
    <property type="project" value="UniProtKB-KW"/>
</dbReference>
<dbReference type="InterPro" id="IPR011545">
    <property type="entry name" value="DEAD/DEAH_box_helicase_dom"/>
</dbReference>
<dbReference type="SUPFAM" id="SSF52540">
    <property type="entry name" value="P-loop containing nucleoside triphosphate hydrolases"/>
    <property type="match status" value="1"/>
</dbReference>
<name>A0A2G6PES5_9GAMM</name>
<dbReference type="NCBIfam" id="TIGR00614">
    <property type="entry name" value="recQ_fam"/>
    <property type="match status" value="1"/>
</dbReference>
<dbReference type="InterPro" id="IPR003602">
    <property type="entry name" value="Topo_IA_DNA-bd_dom"/>
</dbReference>
<dbReference type="CDD" id="cd03362">
    <property type="entry name" value="TOPRIM_TopoIA_TopoIII"/>
    <property type="match status" value="1"/>
</dbReference>
<evidence type="ECO:0000256" key="4">
    <source>
        <dbReference type="ARBA" id="ARBA00022801"/>
    </source>
</evidence>
<dbReference type="InterPro" id="IPR034144">
    <property type="entry name" value="TOPRIM_TopoIII"/>
</dbReference>
<dbReference type="InterPro" id="IPR013497">
    <property type="entry name" value="Topo_IA_cen"/>
</dbReference>
<evidence type="ECO:0000256" key="1">
    <source>
        <dbReference type="ARBA" id="ARBA00005446"/>
    </source>
</evidence>
<dbReference type="Gene3D" id="1.10.460.10">
    <property type="entry name" value="Topoisomerase I, domain 2"/>
    <property type="match status" value="1"/>
</dbReference>
<dbReference type="GO" id="GO:0043138">
    <property type="term" value="F:3'-5' DNA helicase activity"/>
    <property type="evidence" value="ECO:0007669"/>
    <property type="project" value="UniProtKB-EC"/>
</dbReference>
<dbReference type="Gene3D" id="3.40.50.300">
    <property type="entry name" value="P-loop containing nucleotide triphosphate hydrolases"/>
    <property type="match status" value="2"/>
</dbReference>
<dbReference type="InterPro" id="IPR032284">
    <property type="entry name" value="RecQ_Zn-bd"/>
</dbReference>
<dbReference type="GO" id="GO:0003677">
    <property type="term" value="F:DNA binding"/>
    <property type="evidence" value="ECO:0007669"/>
    <property type="project" value="UniProtKB-KW"/>
</dbReference>
<dbReference type="Pfam" id="PF01131">
    <property type="entry name" value="Topoisom_bac"/>
    <property type="match status" value="1"/>
</dbReference>
<feature type="compositionally biased region" description="Polar residues" evidence="15">
    <location>
        <begin position="487"/>
        <end position="497"/>
    </location>
</feature>
<dbReference type="PROSITE" id="PS51194">
    <property type="entry name" value="HELICASE_CTER"/>
    <property type="match status" value="1"/>
</dbReference>
<dbReference type="SMART" id="SM00490">
    <property type="entry name" value="HELICc"/>
    <property type="match status" value="1"/>
</dbReference>
<dbReference type="FunFam" id="3.40.50.300:FF:001389">
    <property type="entry name" value="ATP-dependent DNA helicase RecQ"/>
    <property type="match status" value="1"/>
</dbReference>
<dbReference type="SMART" id="SM00436">
    <property type="entry name" value="TOP1Bc"/>
    <property type="match status" value="1"/>
</dbReference>
<evidence type="ECO:0000256" key="7">
    <source>
        <dbReference type="ARBA" id="ARBA00022842"/>
    </source>
</evidence>
<sequence length="1253" mass="139691">MSIAVVSEKPAVARDVARALGACRRGDGFLHGNGYVITWAIGHLVRLAEPHEINPTWKTWRRESLPMLPEKWPLVVNTQTRNQFEVVRRILNDSAIDHVVCATDAGREGELIFRYLYEAAECRKPFSRLWISSLTPDAIRQGFQTLRPGRDLDALAAAARGRSQADWLVGMNLSRAYTLACGIPGDDALSVGRVQTPTLAMMVEREHAIRTFLPEEYLEVAATFTPLTEQPAQSNTAAEPAKVTCYQGIWFRGNKPEPKAKCLPADGVEAAQIVSRAQQGQAVIETCRTETHRAAPPLLYDLTELQRHANRLYGFSAQTTLDIAQKLYEQRKLISYPRTDSRHLSTAVATLLSAVVAAIWAPYKTRLAPHTGQRTLGSRFVNDSKVTDHHAIIPTPIVAKKLPADEQKIYNLICRRLLMAWHDEHIRAITHLVTTITTVDTTGNTLIDRYHSTGTAVEQVGWKVLEPRPTSGKPANTSRNKKDKTSTKPSSAETPEQNLPAGLTTGQQQQILDTRTVAKQTRPPPRLTDATLLTAMETAGRTLDDKALSAAMKDSGLGTPATRADIIETLIQRQYLDRDGKALKPTERGIRLIERVQPPIKSPMMTGQWEARLQCIQRGEANLDDFMRDINIYLHQAVTQAFQATPPAPPVAHTTLPAVATIPRKPVSENQLLELLRTVFRLPDFRPYQKLVCQTVIQGHNVLLVMPTGAGKSLCFQLPGLARAGTTLVISPLIALMEDQVGKLQQLGLHAERIHSGRDRLASRQVCVEYLNGRLDYLFIAPERLSVPGFPEMLAKRKPVLIAVDEAHCISQWGHDFRPDYRMLKRHLPRLQPAPVIALTATATISVQDDIVAQLDISNATRYIHGFRRSNLAVETVEMKVSERHAAVHRILTDTAQQPAIVYAPTRKATEALALELAEALPAAAYHAGMPPQERERVQGLFSCGKLAVIVATIAFGMGIDKPDIRTVIHTALPASVEGYYQEIGRAGRDGQPARAILLYSYADLRTHEYFHQLGYPQTQKLTQIFQKLGTHPQPKAWLRDQLSMMKPEEFDAAVEKLLVHGGAQRDIKDNLSRGHANWQTPYEHQSAHKLLVPRQMLDFADKATGCRMVRLVQHFGDRDDDQPCGLCDVCAPQNTVARRTRPVTSSESRLILQILETLRWREGQTMRQLHARLTNGSPDRRCFERLMEALAGNGLIKLRDDTFTRDHKVIAFRRLYLTALGQSAGISEVAAIRLSETAVKPAQRKRTARQRS</sequence>
<evidence type="ECO:0000256" key="8">
    <source>
        <dbReference type="ARBA" id="ARBA00023029"/>
    </source>
</evidence>
<protein>
    <recommendedName>
        <fullName evidence="13">ATP-dependent DNA helicase RecQ</fullName>
        <ecNumber evidence="12">5.6.2.4</ecNumber>
    </recommendedName>
    <alternativeName>
        <fullName evidence="14">DNA 3'-5' helicase RecQ</fullName>
    </alternativeName>
</protein>
<keyword evidence="10" id="KW-0413">Isomerase</keyword>
<keyword evidence="3" id="KW-0547">Nucleotide-binding</keyword>
<dbReference type="InterPro" id="IPR023405">
    <property type="entry name" value="Topo_IA_core_domain"/>
</dbReference>
<feature type="domain" description="Topo IA-type catalytic" evidence="19">
    <location>
        <begin position="152"/>
        <end position="638"/>
    </location>
</feature>
<evidence type="ECO:0000313" key="21">
    <source>
        <dbReference type="Proteomes" id="UP000229278"/>
    </source>
</evidence>
<evidence type="ECO:0000259" key="16">
    <source>
        <dbReference type="PROSITE" id="PS50880"/>
    </source>
</evidence>